<dbReference type="RefSeq" id="WP_119628533.1">
    <property type="nucleotide sequence ID" value="NZ_AP017928.1"/>
</dbReference>
<dbReference type="EMBL" id="AP017928">
    <property type="protein sequence ID" value="BBA32808.1"/>
    <property type="molecule type" value="Genomic_DNA"/>
</dbReference>
<protein>
    <recommendedName>
        <fullName evidence="4">Type II toxin-antitoxin system RelE/ParE family toxin</fullName>
    </recommendedName>
</protein>
<name>A0A250KMK2_9GAMM</name>
<sequence length="131" mass="15519">MSTRRTTVKFTKNFQFNLESIEAFWSEIDFPQDYDRLLDELGQRVIPNLERFPTIGRPFLARRPESVEALSKLEKLQAQLARLGENTDLREYVMEDYLLLYAIIDEAVYLLTIRRHKQLSFDFVGLWVDQG</sequence>
<organism evidence="2 3">
    <name type="scientific">Methylocaldum marinum</name>
    <dbReference type="NCBI Taxonomy" id="1432792"/>
    <lineage>
        <taxon>Bacteria</taxon>
        <taxon>Pseudomonadati</taxon>
        <taxon>Pseudomonadota</taxon>
        <taxon>Gammaproteobacteria</taxon>
        <taxon>Methylococcales</taxon>
        <taxon>Methylococcaceae</taxon>
        <taxon>Methylocaldum</taxon>
    </lineage>
</organism>
<proteinExistence type="predicted"/>
<accession>A0A250KMK2</accession>
<keyword evidence="1" id="KW-1277">Toxin-antitoxin system</keyword>
<dbReference type="InterPro" id="IPR007712">
    <property type="entry name" value="RelE/ParE_toxin"/>
</dbReference>
<evidence type="ECO:0000313" key="2">
    <source>
        <dbReference type="EMBL" id="BBA32808.1"/>
    </source>
</evidence>
<dbReference type="OrthoDB" id="5405593at2"/>
<keyword evidence="3" id="KW-1185">Reference proteome</keyword>
<evidence type="ECO:0000256" key="1">
    <source>
        <dbReference type="ARBA" id="ARBA00022649"/>
    </source>
</evidence>
<dbReference type="KEGG" id="mmai:sS8_0843"/>
<dbReference type="Gene3D" id="3.30.2310.20">
    <property type="entry name" value="RelE-like"/>
    <property type="match status" value="1"/>
</dbReference>
<dbReference type="InterPro" id="IPR035093">
    <property type="entry name" value="RelE/ParE_toxin_dom_sf"/>
</dbReference>
<evidence type="ECO:0000313" key="3">
    <source>
        <dbReference type="Proteomes" id="UP000266313"/>
    </source>
</evidence>
<dbReference type="Proteomes" id="UP000266313">
    <property type="component" value="Chromosome"/>
</dbReference>
<dbReference type="AlphaFoldDB" id="A0A250KMK2"/>
<reference evidence="2 3" key="1">
    <citation type="submission" date="2016-12" db="EMBL/GenBank/DDBJ databases">
        <title>Genome sequencing of Methylocaldum marinum.</title>
        <authorList>
            <person name="Takeuchi M."/>
            <person name="Kamagata Y."/>
            <person name="Hiraoka S."/>
            <person name="Oshima K."/>
            <person name="Hattori M."/>
            <person name="Iwasaki W."/>
        </authorList>
    </citation>
    <scope>NUCLEOTIDE SEQUENCE [LARGE SCALE GENOMIC DNA]</scope>
    <source>
        <strain evidence="2 3">S8</strain>
    </source>
</reference>
<gene>
    <name evidence="2" type="ORF">sS8_0843</name>
</gene>
<evidence type="ECO:0008006" key="4">
    <source>
        <dbReference type="Google" id="ProtNLM"/>
    </source>
</evidence>
<dbReference type="Pfam" id="PF05016">
    <property type="entry name" value="ParE_toxin"/>
    <property type="match status" value="1"/>
</dbReference>